<protein>
    <submittedName>
        <fullName evidence="2">PLP-dependent transferase</fullName>
    </submittedName>
</protein>
<dbReference type="SUPFAM" id="SSF53383">
    <property type="entry name" value="PLP-dependent transferases"/>
    <property type="match status" value="1"/>
</dbReference>
<sequence>MPLDLAIVRASFPALTGSATSKDFIYADNAGGSQTLAPVISRITDYLSNTNCQLGADYSVSQTSTRRVDAAAEAAAVLFGAEGGRDEIAFGSSTTMMVENLARALEADVKEGDEIVITGEHEANVGPWKRVAARRGAILKVWKPSQLPNFASGTNANPYAITYSLDTLLALITPRTRLLALSACSNLLGSAIPLSAIIPTVRTRAQQLGAPKVEICIDCVAYAPHRLMDVKAWDVDYAVFSFYKVYAVHNAALYIRKKALRDSLSSLAHGFLTVNVAEKPYKLQPGGPGYESVWAAGAVVPYLRSLARAGHAVAAADAAEHSDEPEVVRSTAAVAREELRIAFENIAEHEQALLDVLLGFLTADEQYRRGVRIVGDPRADTSPSVGRVPTVSFVVVAEGGAKAIKSKDVVAVFDKTNEIGIRYGHFYAHDLVAGLQPPIDTDDAVVRISLVHYNTVEEVQKIVEVLKTALYG</sequence>
<dbReference type="KEGG" id="cput:CONPUDRAFT_147197"/>
<dbReference type="AlphaFoldDB" id="A0A5M3MAF9"/>
<feature type="domain" description="Aminotransferase class V" evidence="1">
    <location>
        <begin position="340"/>
        <end position="461"/>
    </location>
</feature>
<dbReference type="GeneID" id="19202292"/>
<keyword evidence="2" id="KW-0808">Transferase</keyword>
<dbReference type="InterPro" id="IPR015421">
    <property type="entry name" value="PyrdxlP-dep_Trfase_major"/>
</dbReference>
<dbReference type="InterPro" id="IPR015422">
    <property type="entry name" value="PyrdxlP-dep_Trfase_small"/>
</dbReference>
<dbReference type="Gene3D" id="3.90.1150.10">
    <property type="entry name" value="Aspartate Aminotransferase, domain 1"/>
    <property type="match status" value="1"/>
</dbReference>
<reference evidence="3" key="1">
    <citation type="journal article" date="2012" name="Science">
        <title>The Paleozoic origin of enzymatic lignin decomposition reconstructed from 31 fungal genomes.</title>
        <authorList>
            <person name="Floudas D."/>
            <person name="Binder M."/>
            <person name="Riley R."/>
            <person name="Barry K."/>
            <person name="Blanchette R.A."/>
            <person name="Henrissat B."/>
            <person name="Martinez A.T."/>
            <person name="Otillar R."/>
            <person name="Spatafora J.W."/>
            <person name="Yadav J.S."/>
            <person name="Aerts A."/>
            <person name="Benoit I."/>
            <person name="Boyd A."/>
            <person name="Carlson A."/>
            <person name="Copeland A."/>
            <person name="Coutinho P.M."/>
            <person name="de Vries R.P."/>
            <person name="Ferreira P."/>
            <person name="Findley K."/>
            <person name="Foster B."/>
            <person name="Gaskell J."/>
            <person name="Glotzer D."/>
            <person name="Gorecki P."/>
            <person name="Heitman J."/>
            <person name="Hesse C."/>
            <person name="Hori C."/>
            <person name="Igarashi K."/>
            <person name="Jurgens J.A."/>
            <person name="Kallen N."/>
            <person name="Kersten P."/>
            <person name="Kohler A."/>
            <person name="Kuees U."/>
            <person name="Kumar T.K.A."/>
            <person name="Kuo A."/>
            <person name="LaButti K."/>
            <person name="Larrondo L.F."/>
            <person name="Lindquist E."/>
            <person name="Ling A."/>
            <person name="Lombard V."/>
            <person name="Lucas S."/>
            <person name="Lundell T."/>
            <person name="Martin R."/>
            <person name="McLaughlin D.J."/>
            <person name="Morgenstern I."/>
            <person name="Morin E."/>
            <person name="Murat C."/>
            <person name="Nagy L.G."/>
            <person name="Nolan M."/>
            <person name="Ohm R.A."/>
            <person name="Patyshakuliyeva A."/>
            <person name="Rokas A."/>
            <person name="Ruiz-Duenas F.J."/>
            <person name="Sabat G."/>
            <person name="Salamov A."/>
            <person name="Samejima M."/>
            <person name="Schmutz J."/>
            <person name="Slot J.C."/>
            <person name="St John F."/>
            <person name="Stenlid J."/>
            <person name="Sun H."/>
            <person name="Sun S."/>
            <person name="Syed K."/>
            <person name="Tsang A."/>
            <person name="Wiebenga A."/>
            <person name="Young D."/>
            <person name="Pisabarro A."/>
            <person name="Eastwood D.C."/>
            <person name="Martin F."/>
            <person name="Cullen D."/>
            <person name="Grigoriev I.V."/>
            <person name="Hibbett D.S."/>
        </authorList>
    </citation>
    <scope>NUCLEOTIDE SEQUENCE [LARGE SCALE GENOMIC DNA]</scope>
    <source>
        <strain evidence="3">RWD-64-598 SS2</strain>
    </source>
</reference>
<dbReference type="OrthoDB" id="420046at2759"/>
<evidence type="ECO:0000313" key="2">
    <source>
        <dbReference type="EMBL" id="EIW75631.1"/>
    </source>
</evidence>
<dbReference type="RefSeq" id="XP_007774328.1">
    <property type="nucleotide sequence ID" value="XM_007776138.1"/>
</dbReference>
<dbReference type="EMBL" id="JH711588">
    <property type="protein sequence ID" value="EIW75631.1"/>
    <property type="molecule type" value="Genomic_DNA"/>
</dbReference>
<dbReference type="PANTHER" id="PTHR43586">
    <property type="entry name" value="CYSTEINE DESULFURASE"/>
    <property type="match status" value="1"/>
</dbReference>
<dbReference type="InterPro" id="IPR000192">
    <property type="entry name" value="Aminotrans_V_dom"/>
</dbReference>
<dbReference type="Pfam" id="PF00266">
    <property type="entry name" value="Aminotran_5"/>
    <property type="match status" value="2"/>
</dbReference>
<keyword evidence="3" id="KW-1185">Reference proteome</keyword>
<feature type="domain" description="Aminotransferase class V" evidence="1">
    <location>
        <begin position="25"/>
        <end position="306"/>
    </location>
</feature>
<dbReference type="OMA" id="LVTWQQI"/>
<comment type="caution">
    <text evidence="2">The sequence shown here is derived from an EMBL/GenBank/DDBJ whole genome shotgun (WGS) entry which is preliminary data.</text>
</comment>
<evidence type="ECO:0000313" key="3">
    <source>
        <dbReference type="Proteomes" id="UP000053558"/>
    </source>
</evidence>
<organism evidence="2 3">
    <name type="scientific">Coniophora puteana (strain RWD-64-598)</name>
    <name type="common">Brown rot fungus</name>
    <dbReference type="NCBI Taxonomy" id="741705"/>
    <lineage>
        <taxon>Eukaryota</taxon>
        <taxon>Fungi</taxon>
        <taxon>Dikarya</taxon>
        <taxon>Basidiomycota</taxon>
        <taxon>Agaricomycotina</taxon>
        <taxon>Agaricomycetes</taxon>
        <taxon>Agaricomycetidae</taxon>
        <taxon>Boletales</taxon>
        <taxon>Coniophorineae</taxon>
        <taxon>Coniophoraceae</taxon>
        <taxon>Coniophora</taxon>
    </lineage>
</organism>
<dbReference type="Proteomes" id="UP000053558">
    <property type="component" value="Unassembled WGS sequence"/>
</dbReference>
<dbReference type="InterPro" id="IPR015424">
    <property type="entry name" value="PyrdxlP-dep_Trfase"/>
</dbReference>
<dbReference type="GO" id="GO:0016740">
    <property type="term" value="F:transferase activity"/>
    <property type="evidence" value="ECO:0007669"/>
    <property type="project" value="UniProtKB-KW"/>
</dbReference>
<evidence type="ECO:0000259" key="1">
    <source>
        <dbReference type="Pfam" id="PF00266"/>
    </source>
</evidence>
<dbReference type="PANTHER" id="PTHR43586:SF21">
    <property type="entry name" value="PYRIDOXAL PHOSPHATE (PLP)-DEPENDENT ASPARTATE AMINOTRANSFERASE SUPERFAMILY"/>
    <property type="match status" value="1"/>
</dbReference>
<accession>A0A5M3MAF9</accession>
<proteinExistence type="predicted"/>
<name>A0A5M3MAF9_CONPW</name>
<gene>
    <name evidence="2" type="ORF">CONPUDRAFT_147197</name>
</gene>
<dbReference type="Gene3D" id="3.40.640.10">
    <property type="entry name" value="Type I PLP-dependent aspartate aminotransferase-like (Major domain)"/>
    <property type="match status" value="1"/>
</dbReference>